<evidence type="ECO:0000313" key="2">
    <source>
        <dbReference type="EMBL" id="MCI0127376.1"/>
    </source>
</evidence>
<accession>A0AA41UGG8</accession>
<dbReference type="Pfam" id="PF06170">
    <property type="entry name" value="DUF983"/>
    <property type="match status" value="1"/>
</dbReference>
<feature type="transmembrane region" description="Helical" evidence="1">
    <location>
        <begin position="89"/>
        <end position="109"/>
    </location>
</feature>
<protein>
    <submittedName>
        <fullName evidence="2">DUF983 domain-containing protein</fullName>
    </submittedName>
</protein>
<proteinExistence type="predicted"/>
<evidence type="ECO:0000256" key="1">
    <source>
        <dbReference type="SAM" id="Phobius"/>
    </source>
</evidence>
<name>A0AA41UGG8_9HYPH</name>
<dbReference type="EMBL" id="JALAZD010000001">
    <property type="protein sequence ID" value="MCI0127376.1"/>
    <property type="molecule type" value="Genomic_DNA"/>
</dbReference>
<dbReference type="AlphaFoldDB" id="A0AA41UGG8"/>
<dbReference type="RefSeq" id="WP_035038490.1">
    <property type="nucleotide sequence ID" value="NZ_CP068983.1"/>
</dbReference>
<sequence length="136" mass="15426">MGVEVQALDKRAVWPALRNGMACKCPKCGKGNLFRAYLKVNDVCPNCGEELFHHRADDAPPYIAIVIVGHIIIFAMLHMEMVYRVPPITYLYTMVPLGIVLPLLMLPSIKGFIVGLQWANRMHGFDPRNREEEEAY</sequence>
<organism evidence="2 3">
    <name type="scientific">Paradevosia shaoguanensis</name>
    <dbReference type="NCBI Taxonomy" id="1335043"/>
    <lineage>
        <taxon>Bacteria</taxon>
        <taxon>Pseudomonadati</taxon>
        <taxon>Pseudomonadota</taxon>
        <taxon>Alphaproteobacteria</taxon>
        <taxon>Hyphomicrobiales</taxon>
        <taxon>Devosiaceae</taxon>
        <taxon>Paradevosia</taxon>
    </lineage>
</organism>
<keyword evidence="3" id="KW-1185">Reference proteome</keyword>
<evidence type="ECO:0000313" key="3">
    <source>
        <dbReference type="Proteomes" id="UP001156140"/>
    </source>
</evidence>
<comment type="caution">
    <text evidence="2">The sequence shown here is derived from an EMBL/GenBank/DDBJ whole genome shotgun (WGS) entry which is preliminary data.</text>
</comment>
<keyword evidence="1" id="KW-0472">Membrane</keyword>
<keyword evidence="1" id="KW-0812">Transmembrane</keyword>
<reference evidence="2" key="1">
    <citation type="submission" date="2022-03" db="EMBL/GenBank/DDBJ databases">
        <title>The complete genome sequence of a Methyloterrigena soli.</title>
        <authorList>
            <person name="Zi Z."/>
        </authorList>
    </citation>
    <scope>NUCLEOTIDE SEQUENCE</scope>
    <source>
        <strain evidence="2">M48</strain>
    </source>
</reference>
<feature type="transmembrane region" description="Helical" evidence="1">
    <location>
        <begin position="59"/>
        <end position="77"/>
    </location>
</feature>
<gene>
    <name evidence="2" type="ORF">ML536_11115</name>
</gene>
<dbReference type="Proteomes" id="UP001156140">
    <property type="component" value="Unassembled WGS sequence"/>
</dbReference>
<dbReference type="InterPro" id="IPR009325">
    <property type="entry name" value="DUF983"/>
</dbReference>
<keyword evidence="1" id="KW-1133">Transmembrane helix</keyword>